<keyword evidence="1" id="KW-0472">Membrane</keyword>
<feature type="transmembrane region" description="Helical" evidence="1">
    <location>
        <begin position="70"/>
        <end position="95"/>
    </location>
</feature>
<evidence type="ECO:0000313" key="3">
    <source>
        <dbReference type="Proteomes" id="UP000300142"/>
    </source>
</evidence>
<feature type="transmembrane region" description="Helical" evidence="1">
    <location>
        <begin position="101"/>
        <end position="126"/>
    </location>
</feature>
<feature type="transmembrane region" description="Helical" evidence="1">
    <location>
        <begin position="138"/>
        <end position="160"/>
    </location>
</feature>
<keyword evidence="3" id="KW-1185">Reference proteome</keyword>
<feature type="transmembrane region" description="Helical" evidence="1">
    <location>
        <begin position="12"/>
        <end position="33"/>
    </location>
</feature>
<feature type="transmembrane region" description="Helical" evidence="1">
    <location>
        <begin position="172"/>
        <end position="193"/>
    </location>
</feature>
<organism evidence="2 3">
    <name type="scientific">Sphaerospermopsis reniformis</name>
    <dbReference type="NCBI Taxonomy" id="531300"/>
    <lineage>
        <taxon>Bacteria</taxon>
        <taxon>Bacillati</taxon>
        <taxon>Cyanobacteriota</taxon>
        <taxon>Cyanophyceae</taxon>
        <taxon>Nostocales</taxon>
        <taxon>Aphanizomenonaceae</taxon>
        <taxon>Sphaerospermopsis</taxon>
    </lineage>
</organism>
<dbReference type="EMBL" id="BJCE01000194">
    <property type="protein sequence ID" value="GCL38984.1"/>
    <property type="molecule type" value="Genomic_DNA"/>
</dbReference>
<dbReference type="RefSeq" id="WP_096572429.1">
    <property type="nucleotide sequence ID" value="NZ_BJCE01000194.1"/>
</dbReference>
<evidence type="ECO:0000256" key="1">
    <source>
        <dbReference type="SAM" id="Phobius"/>
    </source>
</evidence>
<dbReference type="AlphaFoldDB" id="A0A480AA04"/>
<proteinExistence type="predicted"/>
<comment type="caution">
    <text evidence="2">The sequence shown here is derived from an EMBL/GenBank/DDBJ whole genome shotgun (WGS) entry which is preliminary data.</text>
</comment>
<evidence type="ECO:0000313" key="2">
    <source>
        <dbReference type="EMBL" id="GCL38984.1"/>
    </source>
</evidence>
<reference evidence="3" key="1">
    <citation type="submission" date="2019-02" db="EMBL/GenBank/DDBJ databases">
        <title>Draft genome sequence of Sphaerospermopsis reniformis NIES-1949.</title>
        <authorList>
            <person name="Yamaguchi H."/>
            <person name="Suzuki S."/>
            <person name="Kawachi M."/>
        </authorList>
    </citation>
    <scope>NUCLEOTIDE SEQUENCE [LARGE SCALE GENOMIC DNA]</scope>
    <source>
        <strain evidence="3">NIES-1949</strain>
    </source>
</reference>
<protein>
    <submittedName>
        <fullName evidence="2">Uncharacterized protein</fullName>
    </submittedName>
</protein>
<gene>
    <name evidence="2" type="ORF">SR1949_41050</name>
</gene>
<dbReference type="Proteomes" id="UP000300142">
    <property type="component" value="Unassembled WGS sequence"/>
</dbReference>
<keyword evidence="1" id="KW-1133">Transmembrane helix</keyword>
<name>A0A480AA04_9CYAN</name>
<accession>A0A480AA04</accession>
<keyword evidence="1" id="KW-0812">Transmembrane</keyword>
<sequence>MELAAIKNKFSKLYTFTLVWSLTTLGSFIFSLFLIEIGEKSDVRVLDVAIGGFAIALPQSYLLRQKILPLSWMISTVLGWVLITTIGVGAVGWFVLSTELFYFRIFFGIISGGIGGMVIGLAQWWLAIPSSLPWGWCWMFLNCASWAVALSIGSVIGIFLRHWTQLFLGEVVGLAITWLVVGILTGISAYRLFR</sequence>